<accession>F4XJJ0</accession>
<evidence type="ECO:0000313" key="1">
    <source>
        <dbReference type="EMBL" id="EGJ35270.1"/>
    </source>
</evidence>
<protein>
    <submittedName>
        <fullName evidence="1">Uncharacterized protein</fullName>
    </submittedName>
</protein>
<dbReference type="AlphaFoldDB" id="F4XJJ0"/>
<sequence length="55" mass="6388">MNMRIAISIFHGITEPAKNNKIILSKNIMNIFNSIEKHYESTEKKTSRVIQGKRI</sequence>
<reference evidence="2" key="1">
    <citation type="journal article" date="2011" name="Proc. Natl. Acad. Sci. U.S.A.">
        <title>Genomic insights into the physiology and ecology of the marine filamentous cyanobacterium Lyngbya majuscula.</title>
        <authorList>
            <person name="Jones A.C."/>
            <person name="Monroe E.A."/>
            <person name="Podell S."/>
            <person name="Hess W.R."/>
            <person name="Klages S."/>
            <person name="Esquenazi E."/>
            <person name="Niessen S."/>
            <person name="Hoover H."/>
            <person name="Rothmann M."/>
            <person name="Lasken R.S."/>
            <person name="Yates J.R.III."/>
            <person name="Reinhardt R."/>
            <person name="Kube M."/>
            <person name="Burkart M.D."/>
            <person name="Allen E.E."/>
            <person name="Dorrestein P.C."/>
            <person name="Gerwick W.H."/>
            <person name="Gerwick L."/>
        </authorList>
    </citation>
    <scope>NUCLEOTIDE SEQUENCE [LARGE SCALE GENOMIC DNA]</scope>
    <source>
        <strain evidence="2">3L</strain>
    </source>
</reference>
<organism evidence="1 2">
    <name type="scientific">Moorena producens 3L</name>
    <dbReference type="NCBI Taxonomy" id="489825"/>
    <lineage>
        <taxon>Bacteria</taxon>
        <taxon>Bacillati</taxon>
        <taxon>Cyanobacteriota</taxon>
        <taxon>Cyanophyceae</taxon>
        <taxon>Coleofasciculales</taxon>
        <taxon>Coleofasciculaceae</taxon>
        <taxon>Moorena</taxon>
    </lineage>
</organism>
<gene>
    <name evidence="1" type="ORF">LYNGBM3L_07840</name>
</gene>
<dbReference type="HOGENOM" id="CLU_3027354_0_0_3"/>
<evidence type="ECO:0000313" key="2">
    <source>
        <dbReference type="Proteomes" id="UP000003959"/>
    </source>
</evidence>
<proteinExistence type="predicted"/>
<dbReference type="Proteomes" id="UP000003959">
    <property type="component" value="Unassembled WGS sequence"/>
</dbReference>
<name>F4XJJ0_9CYAN</name>
<keyword evidence="2" id="KW-1185">Reference proteome</keyword>
<dbReference type="EMBL" id="GL890823">
    <property type="protein sequence ID" value="EGJ35270.1"/>
    <property type="molecule type" value="Genomic_DNA"/>
</dbReference>